<dbReference type="AlphaFoldDB" id="A0A8J2HB99"/>
<name>A0A8J2HB99_COTCN</name>
<evidence type="ECO:0000256" key="1">
    <source>
        <dbReference type="SAM" id="MobiDB-lite"/>
    </source>
</evidence>
<proteinExistence type="predicted"/>
<evidence type="ECO:0000313" key="2">
    <source>
        <dbReference type="EMBL" id="CAG5092541.1"/>
    </source>
</evidence>
<dbReference type="EMBL" id="CAJNRD030001120">
    <property type="protein sequence ID" value="CAG5092541.1"/>
    <property type="molecule type" value="Genomic_DNA"/>
</dbReference>
<accession>A0A8J2HB99</accession>
<feature type="region of interest" description="Disordered" evidence="1">
    <location>
        <begin position="58"/>
        <end position="83"/>
    </location>
</feature>
<keyword evidence="3" id="KW-1185">Reference proteome</keyword>
<evidence type="ECO:0000313" key="3">
    <source>
        <dbReference type="Proteomes" id="UP000786811"/>
    </source>
</evidence>
<sequence>MPSIKVICVLNMSRKHLVRSQKVGFPGVAEAIISHTSGHPTFWSWVVYYFSCSPPESTQLRGRGFAKPRRSRDFASRGGQKKK</sequence>
<comment type="caution">
    <text evidence="2">The sequence shown here is derived from an EMBL/GenBank/DDBJ whole genome shotgun (WGS) entry which is preliminary data.</text>
</comment>
<reference evidence="2" key="1">
    <citation type="submission" date="2021-04" db="EMBL/GenBank/DDBJ databases">
        <authorList>
            <person name="Chebbi M.A.C M."/>
        </authorList>
    </citation>
    <scope>NUCLEOTIDE SEQUENCE</scope>
</reference>
<dbReference type="Proteomes" id="UP000786811">
    <property type="component" value="Unassembled WGS sequence"/>
</dbReference>
<gene>
    <name evidence="2" type="ORF">HICCMSTLAB_LOCUS6210</name>
</gene>
<protein>
    <submittedName>
        <fullName evidence="2">Uncharacterized protein</fullName>
    </submittedName>
</protein>
<organism evidence="2 3">
    <name type="scientific">Cotesia congregata</name>
    <name type="common">Parasitoid wasp</name>
    <name type="synonym">Apanteles congregatus</name>
    <dbReference type="NCBI Taxonomy" id="51543"/>
    <lineage>
        <taxon>Eukaryota</taxon>
        <taxon>Metazoa</taxon>
        <taxon>Ecdysozoa</taxon>
        <taxon>Arthropoda</taxon>
        <taxon>Hexapoda</taxon>
        <taxon>Insecta</taxon>
        <taxon>Pterygota</taxon>
        <taxon>Neoptera</taxon>
        <taxon>Endopterygota</taxon>
        <taxon>Hymenoptera</taxon>
        <taxon>Apocrita</taxon>
        <taxon>Ichneumonoidea</taxon>
        <taxon>Braconidae</taxon>
        <taxon>Microgastrinae</taxon>
        <taxon>Cotesia</taxon>
    </lineage>
</organism>